<evidence type="ECO:0000313" key="2">
    <source>
        <dbReference type="EMBL" id="KAB1637284.1"/>
    </source>
</evidence>
<gene>
    <name evidence="2" type="ORF">F8O03_13490</name>
</gene>
<sequence>MPAIERRSILAAAWTTPVIAVAALTPSASASATTQIASTGEAECQIETITPAARFSTTGTAGFPTGTVFAVDGGAPSTSIEVRANGQIYPLQGFGTVTLPAPVAVGDDVVVTFTVNDSDVSTLGATFTLPQGYSLATDAVDTVTVSPFACLA</sequence>
<evidence type="ECO:0000313" key="3">
    <source>
        <dbReference type="Proteomes" id="UP000490386"/>
    </source>
</evidence>
<comment type="caution">
    <text evidence="2">The sequence shown here is derived from an EMBL/GenBank/DDBJ whole genome shotgun (WGS) entry which is preliminary data.</text>
</comment>
<proteinExistence type="predicted"/>
<feature type="signal peptide" evidence="1">
    <location>
        <begin position="1"/>
        <end position="22"/>
    </location>
</feature>
<feature type="chain" id="PRO_5029635396" evidence="1">
    <location>
        <begin position="23"/>
        <end position="152"/>
    </location>
</feature>
<dbReference type="OrthoDB" id="10004502at2"/>
<keyword evidence="3" id="KW-1185">Reference proteome</keyword>
<evidence type="ECO:0000256" key="1">
    <source>
        <dbReference type="SAM" id="SignalP"/>
    </source>
</evidence>
<organism evidence="2 3">
    <name type="scientific">Pseudoclavibacter terrae</name>
    <dbReference type="NCBI Taxonomy" id="1530195"/>
    <lineage>
        <taxon>Bacteria</taxon>
        <taxon>Bacillati</taxon>
        <taxon>Actinomycetota</taxon>
        <taxon>Actinomycetes</taxon>
        <taxon>Micrococcales</taxon>
        <taxon>Microbacteriaceae</taxon>
        <taxon>Pseudoclavibacter</taxon>
    </lineage>
</organism>
<protein>
    <submittedName>
        <fullName evidence="2">Uncharacterized protein</fullName>
    </submittedName>
</protein>
<name>A0A7J5B2Q3_9MICO</name>
<keyword evidence="1" id="KW-0732">Signal</keyword>
<dbReference type="EMBL" id="WBJX01000004">
    <property type="protein sequence ID" value="KAB1637284.1"/>
    <property type="molecule type" value="Genomic_DNA"/>
</dbReference>
<dbReference type="Proteomes" id="UP000490386">
    <property type="component" value="Unassembled WGS sequence"/>
</dbReference>
<accession>A0A7J5B2Q3</accession>
<dbReference type="RefSeq" id="WP_151424307.1">
    <property type="nucleotide sequence ID" value="NZ_CANKVH010000003.1"/>
</dbReference>
<reference evidence="2 3" key="1">
    <citation type="submission" date="2019-09" db="EMBL/GenBank/DDBJ databases">
        <title>Phylogeny of genus Pseudoclavibacter and closely related genus.</title>
        <authorList>
            <person name="Li Y."/>
        </authorList>
    </citation>
    <scope>NUCLEOTIDE SEQUENCE [LARGE SCALE GENOMIC DNA]</scope>
    <source>
        <strain evidence="2 3">THG-MD12</strain>
    </source>
</reference>
<dbReference type="AlphaFoldDB" id="A0A7J5B2Q3"/>